<feature type="region of interest" description="Disordered" evidence="1">
    <location>
        <begin position="1"/>
        <end position="115"/>
    </location>
</feature>
<keyword evidence="3" id="KW-1185">Reference proteome</keyword>
<feature type="compositionally biased region" description="Low complexity" evidence="1">
    <location>
        <begin position="46"/>
        <end position="67"/>
    </location>
</feature>
<organism evidence="2 3">
    <name type="scientific">Heterodermia speciosa</name>
    <dbReference type="NCBI Taxonomy" id="116794"/>
    <lineage>
        <taxon>Eukaryota</taxon>
        <taxon>Fungi</taxon>
        <taxon>Dikarya</taxon>
        <taxon>Ascomycota</taxon>
        <taxon>Pezizomycotina</taxon>
        <taxon>Lecanoromycetes</taxon>
        <taxon>OSLEUM clade</taxon>
        <taxon>Lecanoromycetidae</taxon>
        <taxon>Caliciales</taxon>
        <taxon>Physciaceae</taxon>
        <taxon>Heterodermia</taxon>
    </lineage>
</organism>
<reference evidence="2" key="1">
    <citation type="submission" date="2021-03" db="EMBL/GenBank/DDBJ databases">
        <authorList>
            <person name="Tagirdzhanova G."/>
        </authorList>
    </citation>
    <scope>NUCLEOTIDE SEQUENCE</scope>
</reference>
<dbReference type="OrthoDB" id="10614477at2759"/>
<comment type="caution">
    <text evidence="2">The sequence shown here is derived from an EMBL/GenBank/DDBJ whole genome shotgun (WGS) entry which is preliminary data.</text>
</comment>
<sequence>MELKMPGSSPEVWPAESPLPRPVNSNTDPTEDSPQEIQEREELAAELEAMMDAAVQAEAAAIEACIQDSDEEVDMDIDESEGTDTNPKSSLQEKQGYEHQRPSQEPANVLPSNNPPLLLAAPLVSNPAPRYPYLNRSIRVPISPAQKIIAQQFLTESRYHLKQTSAGGHSRPGDEEKAAANLKVQTGTARDIPEPTTVTHAQSGTQWRQGVRQSSDTVQMIPVPADDPGMHLNEMWRDLDRPSTVDERRTFYGNSRRRRRRQKSS</sequence>
<evidence type="ECO:0000256" key="1">
    <source>
        <dbReference type="SAM" id="MobiDB-lite"/>
    </source>
</evidence>
<feature type="region of interest" description="Disordered" evidence="1">
    <location>
        <begin position="196"/>
        <end position="216"/>
    </location>
</feature>
<evidence type="ECO:0000313" key="3">
    <source>
        <dbReference type="Proteomes" id="UP000664521"/>
    </source>
</evidence>
<protein>
    <submittedName>
        <fullName evidence="2">Uncharacterized protein</fullName>
    </submittedName>
</protein>
<accession>A0A8H3J458</accession>
<dbReference type="Proteomes" id="UP000664521">
    <property type="component" value="Unassembled WGS sequence"/>
</dbReference>
<dbReference type="EMBL" id="CAJPDS010000152">
    <property type="protein sequence ID" value="CAF9940359.1"/>
    <property type="molecule type" value="Genomic_DNA"/>
</dbReference>
<gene>
    <name evidence="2" type="ORF">HETSPECPRED_002392</name>
</gene>
<evidence type="ECO:0000313" key="2">
    <source>
        <dbReference type="EMBL" id="CAF9940359.1"/>
    </source>
</evidence>
<name>A0A8H3J458_9LECA</name>
<feature type="compositionally biased region" description="Acidic residues" evidence="1">
    <location>
        <begin position="68"/>
        <end position="82"/>
    </location>
</feature>
<proteinExistence type="predicted"/>
<dbReference type="AlphaFoldDB" id="A0A8H3J458"/>
<feature type="compositionally biased region" description="Low complexity" evidence="1">
    <location>
        <begin position="106"/>
        <end position="115"/>
    </location>
</feature>
<feature type="compositionally biased region" description="Polar residues" evidence="1">
    <location>
        <begin position="83"/>
        <end position="93"/>
    </location>
</feature>